<evidence type="ECO:0000313" key="2">
    <source>
        <dbReference type="Proteomes" id="UP001230207"/>
    </source>
</evidence>
<evidence type="ECO:0000313" key="1">
    <source>
        <dbReference type="EMBL" id="MDQ0320161.1"/>
    </source>
</evidence>
<protein>
    <submittedName>
        <fullName evidence="1">N-acyltransferase</fullName>
    </submittedName>
</protein>
<name>A0ABU0BPH7_9HYPH</name>
<reference evidence="1 2" key="1">
    <citation type="submission" date="2023-07" db="EMBL/GenBank/DDBJ databases">
        <title>Genomic Encyclopedia of Type Strains, Phase IV (KMG-IV): sequencing the most valuable type-strain genomes for metagenomic binning, comparative biology and taxonomic classification.</title>
        <authorList>
            <person name="Goeker M."/>
        </authorList>
    </citation>
    <scope>NUCLEOTIDE SEQUENCE [LARGE SCALE GENOMIC DNA]</scope>
    <source>
        <strain evidence="1 2">DSM 1112</strain>
    </source>
</reference>
<dbReference type="Pfam" id="PF04339">
    <property type="entry name" value="FemAB_like"/>
    <property type="match status" value="1"/>
</dbReference>
<sequence>MTGEIKIRVETSFCDIARDQWDTLSGAAKGQPGSMYNPFVSHAYLSSLEESGSATAETGWLGQHLLIEDGKGRIAGGLICYLKNHSQGEYVFDHGWADAFARAGGHYYPKLQSSVPFTPATGPRLLVRPGENVDDTRAALAAGLTELTRRHGASSAHVTFLPTEELPILEGAGFLHRTDQQFHFTNAGYGCHDDFLDTLASRKRKALKKERRAALEHGITIDWLTGSDLTERIWDQFFAFYMDTGSRKWGRPYLTRKFYSLIGERMADDILLVMAKRDGRYIAGAINFIGSDALYGRHWGAIEDHPFLHFEVCYHQAIDFAIAKGLARVEAGAQGEHKLARGYMPVTTHSAHYIAHPGLRRAVADYLARERHEIEEIGEMLEEHGPFRKGERQQHDD</sequence>
<organism evidence="1 2">
    <name type="scientific">Pararhizobium capsulatum DSM 1112</name>
    <dbReference type="NCBI Taxonomy" id="1121113"/>
    <lineage>
        <taxon>Bacteria</taxon>
        <taxon>Pseudomonadati</taxon>
        <taxon>Pseudomonadota</taxon>
        <taxon>Alphaproteobacteria</taxon>
        <taxon>Hyphomicrobiales</taxon>
        <taxon>Rhizobiaceae</taxon>
        <taxon>Rhizobium/Agrobacterium group</taxon>
        <taxon>Pararhizobium</taxon>
    </lineage>
</organism>
<keyword evidence="2" id="KW-1185">Reference proteome</keyword>
<dbReference type="PANTHER" id="PTHR47017">
    <property type="entry name" value="ACYL-COA"/>
    <property type="match status" value="1"/>
</dbReference>
<comment type="caution">
    <text evidence="1">The sequence shown here is derived from an EMBL/GenBank/DDBJ whole genome shotgun (WGS) entry which is preliminary data.</text>
</comment>
<dbReference type="PANTHER" id="PTHR47017:SF1">
    <property type="entry name" value="ACYL-COA"/>
    <property type="match status" value="1"/>
</dbReference>
<proteinExistence type="predicted"/>
<dbReference type="InterPro" id="IPR016181">
    <property type="entry name" value="Acyl_CoA_acyltransferase"/>
</dbReference>
<accession>A0ABU0BPH7</accession>
<dbReference type="InterPro" id="IPR007434">
    <property type="entry name" value="FemAB-like"/>
</dbReference>
<gene>
    <name evidence="1" type="ORF">QO002_002299</name>
</gene>
<dbReference type="RefSeq" id="WP_307229669.1">
    <property type="nucleotide sequence ID" value="NZ_JAUSVF010000001.1"/>
</dbReference>
<dbReference type="Gene3D" id="3.40.630.30">
    <property type="match status" value="1"/>
</dbReference>
<dbReference type="EMBL" id="JAUSVF010000001">
    <property type="protein sequence ID" value="MDQ0320161.1"/>
    <property type="molecule type" value="Genomic_DNA"/>
</dbReference>
<dbReference type="Proteomes" id="UP001230207">
    <property type="component" value="Unassembled WGS sequence"/>
</dbReference>
<dbReference type="SUPFAM" id="SSF55729">
    <property type="entry name" value="Acyl-CoA N-acyltransferases (Nat)"/>
    <property type="match status" value="1"/>
</dbReference>